<proteinExistence type="predicted"/>
<dbReference type="EMBL" id="LUUB01000079">
    <property type="protein sequence ID" value="OAF05455.1"/>
    <property type="molecule type" value="Genomic_DNA"/>
</dbReference>
<gene>
    <name evidence="1" type="ORF">AYJ54_00690</name>
</gene>
<dbReference type="Proteomes" id="UP000076959">
    <property type="component" value="Unassembled WGS sequence"/>
</dbReference>
<protein>
    <submittedName>
        <fullName evidence="1">Uncharacterized protein</fullName>
    </submittedName>
</protein>
<evidence type="ECO:0000313" key="1">
    <source>
        <dbReference type="EMBL" id="OAF05455.1"/>
    </source>
</evidence>
<evidence type="ECO:0000313" key="2">
    <source>
        <dbReference type="Proteomes" id="UP000076959"/>
    </source>
</evidence>
<keyword evidence="2" id="KW-1185">Reference proteome</keyword>
<reference evidence="1 2" key="1">
    <citation type="submission" date="2016-03" db="EMBL/GenBank/DDBJ databases">
        <title>Draft Genome Sequence of the Strain BR 10245 (Bradyrhizobium sp.) isolated from nodules of Centrolobium paraense.</title>
        <authorList>
            <person name="Simoes-Araujo J.L.Sr."/>
            <person name="Barauna A.C."/>
            <person name="Silva K."/>
            <person name="Zilli J.E."/>
        </authorList>
    </citation>
    <scope>NUCLEOTIDE SEQUENCE [LARGE SCALE GENOMIC DNA]</scope>
    <source>
        <strain evidence="1 2">BR 10245</strain>
    </source>
</reference>
<sequence>MKQPRLAPLRDRAACGTCEFGEMHESNDTQFYCRRRAPVLVNSGKGAVFPIVDENDWCGDFREEVDAT</sequence>
<accession>A0A176YHS0</accession>
<organism evidence="1 2">
    <name type="scientific">Bradyrhizobium centrolobii</name>
    <dbReference type="NCBI Taxonomy" id="1505087"/>
    <lineage>
        <taxon>Bacteria</taxon>
        <taxon>Pseudomonadati</taxon>
        <taxon>Pseudomonadota</taxon>
        <taxon>Alphaproteobacteria</taxon>
        <taxon>Hyphomicrobiales</taxon>
        <taxon>Nitrobacteraceae</taxon>
        <taxon>Bradyrhizobium</taxon>
    </lineage>
</organism>
<dbReference type="STRING" id="1505087.AYJ54_00690"/>
<name>A0A176YHS0_9BRAD</name>
<dbReference type="AlphaFoldDB" id="A0A176YHS0"/>
<comment type="caution">
    <text evidence="1">The sequence shown here is derived from an EMBL/GenBank/DDBJ whole genome shotgun (WGS) entry which is preliminary data.</text>
</comment>